<evidence type="ECO:0000256" key="16">
    <source>
        <dbReference type="SAM" id="MobiDB-lite"/>
    </source>
</evidence>
<comment type="caution">
    <text evidence="19">The sequence shown here is derived from an EMBL/GenBank/DDBJ whole genome shotgun (WGS) entry which is preliminary data.</text>
</comment>
<feature type="active site" description="Proton donor" evidence="15">
    <location>
        <position position="165"/>
    </location>
</feature>
<evidence type="ECO:0000256" key="11">
    <source>
        <dbReference type="ARBA" id="ARBA00023295"/>
    </source>
</evidence>
<dbReference type="GO" id="GO:0031505">
    <property type="term" value="P:fungal-type cell wall organization"/>
    <property type="evidence" value="ECO:0007669"/>
    <property type="project" value="TreeGrafter"/>
</dbReference>
<protein>
    <recommendedName>
        <fullName evidence="14">Crh-like protein</fullName>
        <ecNumber evidence="14">3.2.-.-</ecNumber>
    </recommendedName>
</protein>
<gene>
    <name evidence="19" type="ORF">B9G98_00538</name>
</gene>
<keyword evidence="12" id="KW-0961">Cell wall biogenesis/degradation</keyword>
<proteinExistence type="inferred from homology"/>
<dbReference type="SUPFAM" id="SSF49899">
    <property type="entry name" value="Concanavalin A-like lectins/glucanases"/>
    <property type="match status" value="1"/>
</dbReference>
<keyword evidence="20" id="KW-1185">Reference proteome</keyword>
<evidence type="ECO:0000256" key="3">
    <source>
        <dbReference type="ARBA" id="ARBA00022622"/>
    </source>
</evidence>
<evidence type="ECO:0000313" key="19">
    <source>
        <dbReference type="EMBL" id="PRT52918.1"/>
    </source>
</evidence>
<dbReference type="STRING" id="45607.A0A2T0FD36"/>
<dbReference type="Gene3D" id="2.60.120.200">
    <property type="match status" value="1"/>
</dbReference>
<feature type="region of interest" description="Disordered" evidence="16">
    <location>
        <begin position="412"/>
        <end position="461"/>
    </location>
</feature>
<feature type="domain" description="GH16" evidence="18">
    <location>
        <begin position="61"/>
        <end position="295"/>
    </location>
</feature>
<dbReference type="InterPro" id="IPR017168">
    <property type="entry name" value="CHR-like"/>
</dbReference>
<sequence>MKLAASLAFASLYAMSIAADIPNCGDNLPACPEEYPCCSVDGTCGNGYVCLGGCDPKFSFATDSCMPLPVCQSGKTTFTSTDQITPYADYMGDAEKMPWSYLGNITTENGVLRAQMFPNTGGTAISSSNLVWYGKVSITFKTSYSPGVVSDMILLSSVKDEIDYEFVGSDMTTAQTNYYWQGALVYTKGQKTPVSSNTMDNFHTYTIDWQEDQINWIIDGQTVRTLNKQDTYDATSNTYAYPQTPARVQFGLWPGGASSQPEGTRQWAGGDINWNMGDPGYYYVDVESVEIDCYDPPAGTTQTGNKAYVYTNKAGLQSDVEITNNSTILLSTDGTGTNPLGSKANSNSGNDTSSDTSGGILSGILTSSHSSSSVAPSSSAANSSTAASSSMQSSSASNSSSVVSSTEAKSSSAAASSSEAASSADETSTSVSSAAPKTTGPKTATPTLTAAETTSQASASSKAANAAQAVGPLAALFAVVPAALLL</sequence>
<keyword evidence="7 14" id="KW-0378">Hydrolase</keyword>
<keyword evidence="6 17" id="KW-0732">Signal</keyword>
<evidence type="ECO:0000256" key="14">
    <source>
        <dbReference type="PIRNR" id="PIRNR037299"/>
    </source>
</evidence>
<keyword evidence="11 19" id="KW-0326">Glycosidase</keyword>
<evidence type="ECO:0000256" key="13">
    <source>
        <dbReference type="ARBA" id="ARBA00038074"/>
    </source>
</evidence>
<dbReference type="OrthoDB" id="4781at2759"/>
<comment type="subcellular location">
    <subcellularLocation>
        <location evidence="2">Membrane</location>
        <topology evidence="2">Lipid-anchor</topology>
        <topology evidence="2">GPI-anchor</topology>
    </subcellularLocation>
</comment>
<name>A0A2T0FD36_9ASCO</name>
<evidence type="ECO:0000256" key="2">
    <source>
        <dbReference type="ARBA" id="ARBA00004589"/>
    </source>
</evidence>
<dbReference type="GeneID" id="36514287"/>
<accession>A0A2T0FD36</accession>
<dbReference type="GO" id="GO:0009277">
    <property type="term" value="C:fungal-type cell wall"/>
    <property type="evidence" value="ECO:0007669"/>
    <property type="project" value="TreeGrafter"/>
</dbReference>
<dbReference type="EMBL" id="NDIQ01000001">
    <property type="protein sequence ID" value="PRT52918.1"/>
    <property type="molecule type" value="Genomic_DNA"/>
</dbReference>
<dbReference type="InterPro" id="IPR013320">
    <property type="entry name" value="ConA-like_dom_sf"/>
</dbReference>
<dbReference type="PANTHER" id="PTHR10963">
    <property type="entry name" value="GLYCOSYL HYDROLASE-RELATED"/>
    <property type="match status" value="1"/>
</dbReference>
<reference evidence="19 20" key="1">
    <citation type="submission" date="2017-04" db="EMBL/GenBank/DDBJ databases">
        <title>Genome sequencing of [Candida] sorbophila.</title>
        <authorList>
            <person name="Ahn J.O."/>
        </authorList>
    </citation>
    <scope>NUCLEOTIDE SEQUENCE [LARGE SCALE GENOMIC DNA]</scope>
    <source>
        <strain evidence="19 20">DS02</strain>
    </source>
</reference>
<dbReference type="GO" id="GO:0008843">
    <property type="term" value="F:endochitinase activity"/>
    <property type="evidence" value="ECO:0007669"/>
    <property type="project" value="UniProtKB-EC"/>
</dbReference>
<evidence type="ECO:0000256" key="7">
    <source>
        <dbReference type="ARBA" id="ARBA00022801"/>
    </source>
</evidence>
<evidence type="ECO:0000256" key="9">
    <source>
        <dbReference type="ARBA" id="ARBA00023180"/>
    </source>
</evidence>
<evidence type="ECO:0000256" key="12">
    <source>
        <dbReference type="ARBA" id="ARBA00023316"/>
    </source>
</evidence>
<keyword evidence="3" id="KW-0336">GPI-anchor</keyword>
<evidence type="ECO:0000256" key="10">
    <source>
        <dbReference type="ARBA" id="ARBA00023288"/>
    </source>
</evidence>
<dbReference type="InterPro" id="IPR050546">
    <property type="entry name" value="Glycosyl_Hydrlase_16"/>
</dbReference>
<dbReference type="GO" id="GO:0005975">
    <property type="term" value="P:carbohydrate metabolic process"/>
    <property type="evidence" value="ECO:0007669"/>
    <property type="project" value="InterPro"/>
</dbReference>
<dbReference type="GO" id="GO:0016757">
    <property type="term" value="F:glycosyltransferase activity"/>
    <property type="evidence" value="ECO:0007669"/>
    <property type="project" value="UniProtKB-KW"/>
</dbReference>
<keyword evidence="8 14" id="KW-0472">Membrane</keyword>
<dbReference type="RefSeq" id="XP_024662864.1">
    <property type="nucleotide sequence ID" value="XM_024807096.1"/>
</dbReference>
<feature type="active site" description="Nucleophile" evidence="15">
    <location>
        <position position="161"/>
    </location>
</feature>
<evidence type="ECO:0000259" key="18">
    <source>
        <dbReference type="PROSITE" id="PS51762"/>
    </source>
</evidence>
<dbReference type="EC" id="3.2.-.-" evidence="14"/>
<dbReference type="PANTHER" id="PTHR10963:SF22">
    <property type="entry name" value="GLYCOSIDASE CRH2-RELATED"/>
    <property type="match status" value="1"/>
</dbReference>
<evidence type="ECO:0000256" key="6">
    <source>
        <dbReference type="ARBA" id="ARBA00022729"/>
    </source>
</evidence>
<evidence type="ECO:0000313" key="20">
    <source>
        <dbReference type="Proteomes" id="UP000238350"/>
    </source>
</evidence>
<keyword evidence="4" id="KW-0328">Glycosyltransferase</keyword>
<dbReference type="InterPro" id="IPR000757">
    <property type="entry name" value="Beta-glucanase-like"/>
</dbReference>
<evidence type="ECO:0000256" key="5">
    <source>
        <dbReference type="ARBA" id="ARBA00022679"/>
    </source>
</evidence>
<feature type="chain" id="PRO_5015566536" description="Crh-like protein" evidence="17">
    <location>
        <begin position="19"/>
        <end position="486"/>
    </location>
</feature>
<feature type="signal peptide" evidence="17">
    <location>
        <begin position="1"/>
        <end position="18"/>
    </location>
</feature>
<organism evidence="19 20">
    <name type="scientific">Wickerhamiella sorbophila</name>
    <dbReference type="NCBI Taxonomy" id="45607"/>
    <lineage>
        <taxon>Eukaryota</taxon>
        <taxon>Fungi</taxon>
        <taxon>Dikarya</taxon>
        <taxon>Ascomycota</taxon>
        <taxon>Saccharomycotina</taxon>
        <taxon>Dipodascomycetes</taxon>
        <taxon>Dipodascales</taxon>
        <taxon>Trichomonascaceae</taxon>
        <taxon>Wickerhamiella</taxon>
    </lineage>
</organism>
<dbReference type="PIRSF" id="PIRSF037299">
    <property type="entry name" value="Glycosidase_CRH1_prd"/>
    <property type="match status" value="1"/>
</dbReference>
<dbReference type="Pfam" id="PF00722">
    <property type="entry name" value="Glyco_hydro_16"/>
    <property type="match status" value="1"/>
</dbReference>
<feature type="compositionally biased region" description="Polar residues" evidence="16">
    <location>
        <begin position="333"/>
        <end position="344"/>
    </location>
</feature>
<feature type="compositionally biased region" description="Low complexity" evidence="16">
    <location>
        <begin position="345"/>
        <end position="359"/>
    </location>
</feature>
<keyword evidence="9" id="KW-0325">Glycoprotein</keyword>
<feature type="compositionally biased region" description="Low complexity" evidence="16">
    <location>
        <begin position="367"/>
        <end position="399"/>
    </location>
</feature>
<dbReference type="GO" id="GO:0098552">
    <property type="term" value="C:side of membrane"/>
    <property type="evidence" value="ECO:0007669"/>
    <property type="project" value="UniProtKB-KW"/>
</dbReference>
<evidence type="ECO:0000256" key="17">
    <source>
        <dbReference type="SAM" id="SignalP"/>
    </source>
</evidence>
<comment type="catalytic activity">
    <reaction evidence="1">
        <text>Random endo-hydrolysis of N-acetyl-beta-D-glucosaminide (1-&gt;4)-beta-linkages in chitin and chitodextrins.</text>
        <dbReference type="EC" id="3.2.1.14"/>
    </reaction>
</comment>
<dbReference type="PROSITE" id="PS51762">
    <property type="entry name" value="GH16_2"/>
    <property type="match status" value="1"/>
</dbReference>
<dbReference type="Proteomes" id="UP000238350">
    <property type="component" value="Unassembled WGS sequence"/>
</dbReference>
<evidence type="ECO:0000256" key="4">
    <source>
        <dbReference type="ARBA" id="ARBA00022676"/>
    </source>
</evidence>
<evidence type="ECO:0000256" key="8">
    <source>
        <dbReference type="ARBA" id="ARBA00023136"/>
    </source>
</evidence>
<evidence type="ECO:0000256" key="1">
    <source>
        <dbReference type="ARBA" id="ARBA00000822"/>
    </source>
</evidence>
<comment type="similarity">
    <text evidence="13">Belongs to the glycosyl hydrolase 16 family. CRH1 subfamily.</text>
</comment>
<keyword evidence="5" id="KW-0808">Transferase</keyword>
<evidence type="ECO:0000256" key="15">
    <source>
        <dbReference type="PIRSR" id="PIRSR037299-1"/>
    </source>
</evidence>
<dbReference type="AlphaFoldDB" id="A0A2T0FD36"/>
<feature type="region of interest" description="Disordered" evidence="16">
    <location>
        <begin position="333"/>
        <end position="399"/>
    </location>
</feature>
<keyword evidence="10" id="KW-0449">Lipoprotein</keyword>